<evidence type="ECO:0000256" key="2">
    <source>
        <dbReference type="ARBA" id="ARBA00004286"/>
    </source>
</evidence>
<gene>
    <name evidence="12" type="ORF">MKK02DRAFT_27462</name>
</gene>
<keyword evidence="6" id="KW-0949">S-adenosyl-L-methionine</keyword>
<dbReference type="SUPFAM" id="SSF82199">
    <property type="entry name" value="SET domain"/>
    <property type="match status" value="1"/>
</dbReference>
<sequence>MSKVKQAPLGKDEPPLPHPAEDLSADDDLLSWILVDQLGCMPNSRLGVHPQENKFVGPVFKTDEVLQIMRETVVQGNVQQGMARMLEFPLIKAHMETKRTESQRERFTAHLRRYLLCYVPTSRVDIHSTDRYTHITKHPELAVYATRPLPVGAVLQELQGSVVPLPEEWRAEMDLGDEFAREAAGEETDESDDGSEDDEEAEEQSVRRKGKEVEKGQRRSDRTRRRDFSIVWSGLKRCYQLFLGPARFLNHDCSPTVELLRQGKYVTFRVIRAVKIGEELTAYYLCLTCEQNNKGHFSLKPETSRSASETRSDVSGTPQKKANRPSNLRREYLDSNASEAGESETPEAGPSGTAEIDELETDDGSDSDSPEPIVREKLIRTAKTNARPFSFLKRPKSAPSVADSSVVEIEDDLPEDFPRCGSCAKPLHDRMWYAGRYFDHCARCTRHAFIYGLPWPAHRQSEVQEYPPSHLIPSGYIPRKISSIPLPSLQKKKFKEVTVEVTPGDPLPISRDYRRQLRLRQEIAMEDFIVQSLRDSAWALQEAHAEAKIAAAEAAEAKIEAKKRAREEKKRKDASKFKGSGLWNRYEYVTEAELRRRDEERSRPTSGTRR</sequence>
<dbReference type="GeneID" id="77726548"/>
<evidence type="ECO:0000256" key="3">
    <source>
        <dbReference type="ARBA" id="ARBA00022454"/>
    </source>
</evidence>
<dbReference type="InterPro" id="IPR041938">
    <property type="entry name" value="Hist-Lys_N-MTase_N"/>
</dbReference>
<dbReference type="PROSITE" id="PS50280">
    <property type="entry name" value="SET"/>
    <property type="match status" value="1"/>
</dbReference>
<keyword evidence="4" id="KW-0489">Methyltransferase</keyword>
<feature type="region of interest" description="Disordered" evidence="10">
    <location>
        <begin position="182"/>
        <end position="220"/>
    </location>
</feature>
<evidence type="ECO:0000256" key="8">
    <source>
        <dbReference type="ARBA" id="ARBA00023242"/>
    </source>
</evidence>
<dbReference type="InterPro" id="IPR046341">
    <property type="entry name" value="SET_dom_sf"/>
</dbReference>
<keyword evidence="7" id="KW-0156">Chromatin regulator</keyword>
<feature type="domain" description="SET" evidence="11">
    <location>
        <begin position="122"/>
        <end position="285"/>
    </location>
</feature>
<feature type="non-terminal residue" evidence="12">
    <location>
        <position position="1"/>
    </location>
</feature>
<evidence type="ECO:0000256" key="6">
    <source>
        <dbReference type="ARBA" id="ARBA00022691"/>
    </source>
</evidence>
<keyword evidence="3" id="KW-0158">Chromosome</keyword>
<feature type="compositionally biased region" description="Polar residues" evidence="10">
    <location>
        <begin position="304"/>
        <end position="326"/>
    </location>
</feature>
<comment type="subcellular location">
    <subcellularLocation>
        <location evidence="2">Chromosome</location>
    </subcellularLocation>
    <subcellularLocation>
        <location evidence="1">Nucleus</location>
    </subcellularLocation>
</comment>
<keyword evidence="9" id="KW-0175">Coiled coil</keyword>
<comment type="caution">
    <text evidence="12">The sequence shown here is derived from an EMBL/GenBank/DDBJ whole genome shotgun (WGS) entry which is preliminary data.</text>
</comment>
<keyword evidence="13" id="KW-1185">Reference proteome</keyword>
<dbReference type="Gene3D" id="2.170.270.10">
    <property type="entry name" value="SET domain"/>
    <property type="match status" value="1"/>
</dbReference>
<feature type="compositionally biased region" description="Acidic residues" evidence="10">
    <location>
        <begin position="355"/>
        <end position="369"/>
    </location>
</feature>
<keyword evidence="5" id="KW-0808">Transferase</keyword>
<dbReference type="Gene3D" id="1.10.10.1700">
    <property type="entry name" value="Histone-lysine N-methyltransferase"/>
    <property type="match status" value="1"/>
</dbReference>
<evidence type="ECO:0000313" key="13">
    <source>
        <dbReference type="Proteomes" id="UP001164286"/>
    </source>
</evidence>
<dbReference type="Pfam" id="PF00856">
    <property type="entry name" value="SET"/>
    <property type="match status" value="1"/>
</dbReference>
<dbReference type="PANTHER" id="PTHR12977:SF4">
    <property type="entry name" value="HISTONE-LYSINE N-METHYLTRANSFERASE KMT5B"/>
    <property type="match status" value="1"/>
</dbReference>
<dbReference type="InterPro" id="IPR039977">
    <property type="entry name" value="Suv4-20/Set9"/>
</dbReference>
<protein>
    <recommendedName>
        <fullName evidence="11">SET domain-containing protein</fullName>
    </recommendedName>
</protein>
<evidence type="ECO:0000256" key="4">
    <source>
        <dbReference type="ARBA" id="ARBA00022603"/>
    </source>
</evidence>
<feature type="compositionally biased region" description="Acidic residues" evidence="10">
    <location>
        <begin position="185"/>
        <end position="203"/>
    </location>
</feature>
<dbReference type="GO" id="GO:0005694">
    <property type="term" value="C:chromosome"/>
    <property type="evidence" value="ECO:0007669"/>
    <property type="project" value="UniProtKB-SubCell"/>
</dbReference>
<name>A0AA38LUN0_9TREE</name>
<proteinExistence type="predicted"/>
<evidence type="ECO:0000259" key="11">
    <source>
        <dbReference type="PROSITE" id="PS50280"/>
    </source>
</evidence>
<evidence type="ECO:0000256" key="9">
    <source>
        <dbReference type="SAM" id="Coils"/>
    </source>
</evidence>
<feature type="coiled-coil region" evidence="9">
    <location>
        <begin position="540"/>
        <end position="572"/>
    </location>
</feature>
<dbReference type="Proteomes" id="UP001164286">
    <property type="component" value="Unassembled WGS sequence"/>
</dbReference>
<evidence type="ECO:0000256" key="10">
    <source>
        <dbReference type="SAM" id="MobiDB-lite"/>
    </source>
</evidence>
<dbReference type="GO" id="GO:0032259">
    <property type="term" value="P:methylation"/>
    <property type="evidence" value="ECO:0007669"/>
    <property type="project" value="UniProtKB-KW"/>
</dbReference>
<dbReference type="InterPro" id="IPR001214">
    <property type="entry name" value="SET_dom"/>
</dbReference>
<evidence type="ECO:0000313" key="12">
    <source>
        <dbReference type="EMBL" id="KAI9635114.1"/>
    </source>
</evidence>
<keyword evidence="8" id="KW-0539">Nucleus</keyword>
<dbReference type="GO" id="GO:0042799">
    <property type="term" value="F:histone H4K20 methyltransferase activity"/>
    <property type="evidence" value="ECO:0007669"/>
    <property type="project" value="TreeGrafter"/>
</dbReference>
<reference evidence="12" key="1">
    <citation type="journal article" date="2022" name="G3 (Bethesda)">
        <title>High quality genome of the basidiomycete yeast Dioszegia hungarica PDD-24b-2 isolated from cloud water.</title>
        <authorList>
            <person name="Jarrige D."/>
            <person name="Haridas S."/>
            <person name="Bleykasten-Grosshans C."/>
            <person name="Joly M."/>
            <person name="Nadalig T."/>
            <person name="Sancelme M."/>
            <person name="Vuilleumier S."/>
            <person name="Grigoriev I.V."/>
            <person name="Amato P."/>
            <person name="Bringel F."/>
        </authorList>
    </citation>
    <scope>NUCLEOTIDE SEQUENCE</scope>
    <source>
        <strain evidence="12">PDD-24b-2</strain>
    </source>
</reference>
<dbReference type="RefSeq" id="XP_052944891.1">
    <property type="nucleotide sequence ID" value="XM_053087347.1"/>
</dbReference>
<evidence type="ECO:0000256" key="7">
    <source>
        <dbReference type="ARBA" id="ARBA00022853"/>
    </source>
</evidence>
<evidence type="ECO:0000256" key="1">
    <source>
        <dbReference type="ARBA" id="ARBA00004123"/>
    </source>
</evidence>
<evidence type="ECO:0000256" key="5">
    <source>
        <dbReference type="ARBA" id="ARBA00022679"/>
    </source>
</evidence>
<accession>A0AA38LUN0</accession>
<feature type="compositionally biased region" description="Basic and acidic residues" evidence="10">
    <location>
        <begin position="211"/>
        <end position="220"/>
    </location>
</feature>
<feature type="region of interest" description="Disordered" evidence="10">
    <location>
        <begin position="297"/>
        <end position="373"/>
    </location>
</feature>
<dbReference type="GO" id="GO:0005634">
    <property type="term" value="C:nucleus"/>
    <property type="evidence" value="ECO:0007669"/>
    <property type="project" value="UniProtKB-SubCell"/>
</dbReference>
<feature type="compositionally biased region" description="Basic and acidic residues" evidence="10">
    <location>
        <begin position="10"/>
        <end position="21"/>
    </location>
</feature>
<dbReference type="EMBL" id="JAKWFO010000005">
    <property type="protein sequence ID" value="KAI9635114.1"/>
    <property type="molecule type" value="Genomic_DNA"/>
</dbReference>
<dbReference type="AlphaFoldDB" id="A0AA38LUN0"/>
<organism evidence="12 13">
    <name type="scientific">Dioszegia hungarica</name>
    <dbReference type="NCBI Taxonomy" id="4972"/>
    <lineage>
        <taxon>Eukaryota</taxon>
        <taxon>Fungi</taxon>
        <taxon>Dikarya</taxon>
        <taxon>Basidiomycota</taxon>
        <taxon>Agaricomycotina</taxon>
        <taxon>Tremellomycetes</taxon>
        <taxon>Tremellales</taxon>
        <taxon>Bulleribasidiaceae</taxon>
        <taxon>Dioszegia</taxon>
    </lineage>
</organism>
<feature type="region of interest" description="Disordered" evidence="10">
    <location>
        <begin position="1"/>
        <end position="22"/>
    </location>
</feature>
<dbReference type="PANTHER" id="PTHR12977">
    <property type="entry name" value="SUPPRESSOR OF VARIEGATION 4-20-RELATED"/>
    <property type="match status" value="1"/>
</dbReference>